<proteinExistence type="predicted"/>
<sequence length="359" mass="41059">MTLSFPELMLYPDHMKSVRLYLSHIHQQATPFSQADMAKLFSCTNLNSYAKWERQVNTVPDMLLRLMQVQIHFEHQKLNMYENDEQSIGLFMSFHQKPSSLLVPPPAQANLNPALSKTLYDAAWAFGHSFKTDGFDWGLFAKGALTITPAFGATHRIRAPFIYLVDELLRKDCEPPMSQQDIERIRAETSGMRPGDEQQVVKTEFFDVVVKDNSMEFQIKGADRKRLLEQRFEDAGKQARTDMAPQWNSFEFIAAGRSVLTKKCTVGDDPSVLQMRNFIGTDMKAKFTLLTHLESAMYAQLGKQPPRPENSAGHQLWKALRNGEQGTETDMLVLALDKRHLTIRIKRNVMQLFTALRDS</sequence>
<dbReference type="Proteomes" id="UP001161704">
    <property type="component" value="Unassembled WGS sequence"/>
</dbReference>
<evidence type="ECO:0000313" key="1">
    <source>
        <dbReference type="EMBL" id="MDH1506804.1"/>
    </source>
</evidence>
<reference evidence="1" key="1">
    <citation type="submission" date="2022-09" db="EMBL/GenBank/DDBJ databases">
        <title>Intensive care unit water sources are persistently colonized with multi-drug resistant bacteria and are the site of extensive horizontal gene transfer of antibiotic resistance genes.</title>
        <authorList>
            <person name="Diorio-Toth L."/>
        </authorList>
    </citation>
    <scope>NUCLEOTIDE SEQUENCE</scope>
    <source>
        <strain evidence="1">GD03710</strain>
    </source>
</reference>
<dbReference type="EMBL" id="JAOCIZ010000081">
    <property type="protein sequence ID" value="MDH1506804.1"/>
    <property type="molecule type" value="Genomic_DNA"/>
</dbReference>
<protein>
    <submittedName>
        <fullName evidence="1">Uncharacterized protein</fullName>
    </submittedName>
</protein>
<dbReference type="RefSeq" id="WP_279963654.1">
    <property type="nucleotide sequence ID" value="NZ_JAOCFK010000068.1"/>
</dbReference>
<evidence type="ECO:0000313" key="2">
    <source>
        <dbReference type="Proteomes" id="UP001161704"/>
    </source>
</evidence>
<comment type="caution">
    <text evidence="1">The sequence shown here is derived from an EMBL/GenBank/DDBJ whole genome shotgun (WGS) entry which is preliminary data.</text>
</comment>
<name>A0AA42RAX9_AERCA</name>
<organism evidence="1 2">
    <name type="scientific">Aeromonas caviae</name>
    <name type="common">Aeromonas punctata</name>
    <dbReference type="NCBI Taxonomy" id="648"/>
    <lineage>
        <taxon>Bacteria</taxon>
        <taxon>Pseudomonadati</taxon>
        <taxon>Pseudomonadota</taxon>
        <taxon>Gammaproteobacteria</taxon>
        <taxon>Aeromonadales</taxon>
        <taxon>Aeromonadaceae</taxon>
        <taxon>Aeromonas</taxon>
    </lineage>
</organism>
<gene>
    <name evidence="1" type="ORF">N5I20_17280</name>
</gene>
<accession>A0AA42RAX9</accession>
<dbReference type="AlphaFoldDB" id="A0AA42RAX9"/>